<proteinExistence type="predicted"/>
<organism evidence="1 2">
    <name type="scientific">Nitrosomonas ureae</name>
    <dbReference type="NCBI Taxonomy" id="44577"/>
    <lineage>
        <taxon>Bacteria</taxon>
        <taxon>Pseudomonadati</taxon>
        <taxon>Pseudomonadota</taxon>
        <taxon>Betaproteobacteria</taxon>
        <taxon>Nitrosomonadales</taxon>
        <taxon>Nitrosomonadaceae</taxon>
        <taxon>Nitrosomonas</taxon>
    </lineage>
</organism>
<reference evidence="1 2" key="1">
    <citation type="submission" date="2018-04" db="EMBL/GenBank/DDBJ databases">
        <title>Active sludge and wastewater microbial communities from Klosterneuburg, Austria.</title>
        <authorList>
            <person name="Wagner M."/>
        </authorList>
    </citation>
    <scope>NUCLEOTIDE SEQUENCE [LARGE SCALE GENOMIC DNA]</scope>
    <source>
        <strain evidence="1 2">Nm4</strain>
    </source>
</reference>
<evidence type="ECO:0000313" key="2">
    <source>
        <dbReference type="Proteomes" id="UP000244110"/>
    </source>
</evidence>
<dbReference type="EMBL" id="QAOL01000010">
    <property type="protein sequence ID" value="PTQ86480.1"/>
    <property type="molecule type" value="Genomic_DNA"/>
</dbReference>
<evidence type="ECO:0000313" key="1">
    <source>
        <dbReference type="EMBL" id="PTQ86480.1"/>
    </source>
</evidence>
<accession>A0A2T5IRQ0</accession>
<comment type="caution">
    <text evidence="1">The sequence shown here is derived from an EMBL/GenBank/DDBJ whole genome shotgun (WGS) entry which is preliminary data.</text>
</comment>
<sequence>MKLQERLRKLEAFAKIESQEIRIIKVIVEPDGTISGEIRRGADGEKVFISIDENSNIE</sequence>
<protein>
    <submittedName>
        <fullName evidence="1">Uncharacterized protein</fullName>
    </submittedName>
</protein>
<name>A0A2T5IRQ0_9PROT</name>
<dbReference type="Proteomes" id="UP000244110">
    <property type="component" value="Unassembled WGS sequence"/>
</dbReference>
<gene>
    <name evidence="1" type="ORF">C8R28_101056</name>
</gene>
<dbReference type="RefSeq" id="WP_181258570.1">
    <property type="nucleotide sequence ID" value="NZ_QAOL01000010.1"/>
</dbReference>
<dbReference type="AlphaFoldDB" id="A0A2T5IRQ0"/>